<dbReference type="PANTHER" id="PTHR22911">
    <property type="entry name" value="ACYL-MALONYL CONDENSING ENZYME-RELATED"/>
    <property type="match status" value="1"/>
</dbReference>
<dbReference type="GO" id="GO:0016020">
    <property type="term" value="C:membrane"/>
    <property type="evidence" value="ECO:0007669"/>
    <property type="project" value="UniProtKB-SubCell"/>
</dbReference>
<evidence type="ECO:0000256" key="1">
    <source>
        <dbReference type="ARBA" id="ARBA00004141"/>
    </source>
</evidence>
<dbReference type="InterPro" id="IPR037185">
    <property type="entry name" value="EmrE-like"/>
</dbReference>
<dbReference type="EMBL" id="UINC01007184">
    <property type="protein sequence ID" value="SVA31885.1"/>
    <property type="molecule type" value="Genomic_DNA"/>
</dbReference>
<protein>
    <recommendedName>
        <fullName evidence="6">EamA domain-containing protein</fullName>
    </recommendedName>
</protein>
<organism evidence="7">
    <name type="scientific">marine metagenome</name>
    <dbReference type="NCBI Taxonomy" id="408172"/>
    <lineage>
        <taxon>unclassified sequences</taxon>
        <taxon>metagenomes</taxon>
        <taxon>ecological metagenomes</taxon>
    </lineage>
</organism>
<feature type="transmembrane region" description="Helical" evidence="5">
    <location>
        <begin position="157"/>
        <end position="181"/>
    </location>
</feature>
<dbReference type="InterPro" id="IPR000620">
    <property type="entry name" value="EamA_dom"/>
</dbReference>
<feature type="transmembrane region" description="Helical" evidence="5">
    <location>
        <begin position="241"/>
        <end position="258"/>
    </location>
</feature>
<feature type="domain" description="EamA" evidence="6">
    <location>
        <begin position="9"/>
        <end position="117"/>
    </location>
</feature>
<name>A0A381UUQ8_9ZZZZ</name>
<evidence type="ECO:0000256" key="3">
    <source>
        <dbReference type="ARBA" id="ARBA00022989"/>
    </source>
</evidence>
<feature type="transmembrane region" description="Helical" evidence="5">
    <location>
        <begin position="127"/>
        <end position="145"/>
    </location>
</feature>
<feature type="transmembrane region" description="Helical" evidence="5">
    <location>
        <begin position="103"/>
        <end position="121"/>
    </location>
</feature>
<evidence type="ECO:0000259" key="6">
    <source>
        <dbReference type="Pfam" id="PF00892"/>
    </source>
</evidence>
<evidence type="ECO:0000256" key="5">
    <source>
        <dbReference type="SAM" id="Phobius"/>
    </source>
</evidence>
<keyword evidence="2 5" id="KW-0812">Transmembrane</keyword>
<keyword evidence="4 5" id="KW-0472">Membrane</keyword>
<feature type="domain" description="EamA" evidence="6">
    <location>
        <begin position="128"/>
        <end position="258"/>
    </location>
</feature>
<evidence type="ECO:0000313" key="7">
    <source>
        <dbReference type="EMBL" id="SVA31885.1"/>
    </source>
</evidence>
<proteinExistence type="predicted"/>
<dbReference type="AlphaFoldDB" id="A0A381UUQ8"/>
<gene>
    <name evidence="7" type="ORF">METZ01_LOCUS84739</name>
</gene>
<accession>A0A381UUQ8</accession>
<evidence type="ECO:0000256" key="4">
    <source>
        <dbReference type="ARBA" id="ARBA00023136"/>
    </source>
</evidence>
<evidence type="ECO:0000256" key="2">
    <source>
        <dbReference type="ARBA" id="ARBA00022692"/>
    </source>
</evidence>
<comment type="subcellular location">
    <subcellularLocation>
        <location evidence="1">Membrane</location>
        <topology evidence="1">Multi-pass membrane protein</topology>
    </subcellularLocation>
</comment>
<dbReference type="Gene3D" id="1.10.3730.20">
    <property type="match status" value="1"/>
</dbReference>
<sequence length="274" mass="31233">MDILVKVTDDYAVGQILFFRALFGFIPIIFLIPKNRLRDFYKTKRWSLHFYRSIFGAIAMAAIFIALRNLQLAEVTAMTFAGPLFVTLLSIFFLNEKVRRKRWIAVGLGFVGVLIISRPGFESLNYYYLFPIIFCIGFAAVCIFIRKLTLYGESVWLIAFYFTLTSGLFGLATFPFGGWLMPSMNDFILLVLIGIFGSVANLLLTQSYKLAEVSLTTPLKYLSLVFAIVLGFFIFQEIPSTWTIFGSLLIVISSLIIFTREHALKKPIIMPRQQ</sequence>
<feature type="transmembrane region" description="Helical" evidence="5">
    <location>
        <begin position="12"/>
        <end position="32"/>
    </location>
</feature>
<dbReference type="PANTHER" id="PTHR22911:SF6">
    <property type="entry name" value="SOLUTE CARRIER FAMILY 35 MEMBER G1"/>
    <property type="match status" value="1"/>
</dbReference>
<keyword evidence="3 5" id="KW-1133">Transmembrane helix</keyword>
<reference evidence="7" key="1">
    <citation type="submission" date="2018-05" db="EMBL/GenBank/DDBJ databases">
        <authorList>
            <person name="Lanie J.A."/>
            <person name="Ng W.-L."/>
            <person name="Kazmierczak K.M."/>
            <person name="Andrzejewski T.M."/>
            <person name="Davidsen T.M."/>
            <person name="Wayne K.J."/>
            <person name="Tettelin H."/>
            <person name="Glass J.I."/>
            <person name="Rusch D."/>
            <person name="Podicherti R."/>
            <person name="Tsui H.-C.T."/>
            <person name="Winkler M.E."/>
        </authorList>
    </citation>
    <scope>NUCLEOTIDE SEQUENCE</scope>
</reference>
<feature type="transmembrane region" description="Helical" evidence="5">
    <location>
        <begin position="53"/>
        <end position="70"/>
    </location>
</feature>
<feature type="transmembrane region" description="Helical" evidence="5">
    <location>
        <begin position="76"/>
        <end position="94"/>
    </location>
</feature>
<feature type="transmembrane region" description="Helical" evidence="5">
    <location>
        <begin position="187"/>
        <end position="205"/>
    </location>
</feature>
<dbReference type="Pfam" id="PF00892">
    <property type="entry name" value="EamA"/>
    <property type="match status" value="2"/>
</dbReference>
<dbReference type="SUPFAM" id="SSF103481">
    <property type="entry name" value="Multidrug resistance efflux transporter EmrE"/>
    <property type="match status" value="2"/>
</dbReference>
<feature type="transmembrane region" description="Helical" evidence="5">
    <location>
        <begin position="217"/>
        <end position="235"/>
    </location>
</feature>